<name>A0ABW4HXB4_9BACI</name>
<dbReference type="InterPro" id="IPR043129">
    <property type="entry name" value="ATPase_NBD"/>
</dbReference>
<gene>
    <name evidence="1" type="ORF">ACFSBH_19440</name>
</gene>
<dbReference type="CDD" id="cd24023">
    <property type="entry name" value="ASKHA_NBD_ParM_Alp7A-like"/>
    <property type="match status" value="1"/>
</dbReference>
<comment type="caution">
    <text evidence="1">The sequence shown here is derived from an EMBL/GenBank/DDBJ whole genome shotgun (WGS) entry which is preliminary data.</text>
</comment>
<protein>
    <recommendedName>
        <fullName evidence="3">ParM/StbA family protein</fullName>
    </recommendedName>
</protein>
<dbReference type="RefSeq" id="WP_379599290.1">
    <property type="nucleotide sequence ID" value="NZ_JBHUDE010000163.1"/>
</dbReference>
<dbReference type="SUPFAM" id="SSF53067">
    <property type="entry name" value="Actin-like ATPase domain"/>
    <property type="match status" value="1"/>
</dbReference>
<accession>A0ABW4HXB4</accession>
<evidence type="ECO:0000313" key="1">
    <source>
        <dbReference type="EMBL" id="MFD1609796.1"/>
    </source>
</evidence>
<sequence length="390" mass="44554">MQFIVANDNGNSEQKISINGDYYKQPNVYQIYNNTPTEVQPLESVMENLLNNIIVTIDSRAVSQTPSTYVIGKRALEVSNTVRNMDIKRAKKHKETIPVINTLSFLAAYATKKQYEDKKKLEHGEVIEVEVIMTTALPASVHNEFTKTEFANTFTDHYHEVKVHFNNTHTIVKVKFSEVKVVAEGVPALFNIIEDGKGNYRDDDLFDHFRETYDKKDLDGSYFADKRLLHVDIGDGTTELTFTQGYKHDNGKSTGLDFGLGAALELALVPFQNEMEKYDLKVKRQDLSRYLKNKESGFHDLAVTCIKQNLEQLVEDLEKAIKDRTSELKLEFDVIVVYGGASIILKDELYTRLVEHFKPINKEILWIPAQHAVDMNVLGMQIFNDLTYSN</sequence>
<keyword evidence="2" id="KW-1185">Reference proteome</keyword>
<dbReference type="Proteomes" id="UP001597221">
    <property type="component" value="Unassembled WGS sequence"/>
</dbReference>
<dbReference type="Gene3D" id="3.30.420.40">
    <property type="match status" value="2"/>
</dbReference>
<dbReference type="EMBL" id="JBHUDE010000163">
    <property type="protein sequence ID" value="MFD1609796.1"/>
    <property type="molecule type" value="Genomic_DNA"/>
</dbReference>
<organism evidence="1 2">
    <name type="scientific">Oceanobacillus luteolus</name>
    <dbReference type="NCBI Taxonomy" id="1274358"/>
    <lineage>
        <taxon>Bacteria</taxon>
        <taxon>Bacillati</taxon>
        <taxon>Bacillota</taxon>
        <taxon>Bacilli</taxon>
        <taxon>Bacillales</taxon>
        <taxon>Bacillaceae</taxon>
        <taxon>Oceanobacillus</taxon>
    </lineage>
</organism>
<proteinExistence type="predicted"/>
<reference evidence="2" key="1">
    <citation type="journal article" date="2019" name="Int. J. Syst. Evol. Microbiol.">
        <title>The Global Catalogue of Microorganisms (GCM) 10K type strain sequencing project: providing services to taxonomists for standard genome sequencing and annotation.</title>
        <authorList>
            <consortium name="The Broad Institute Genomics Platform"/>
            <consortium name="The Broad Institute Genome Sequencing Center for Infectious Disease"/>
            <person name="Wu L."/>
            <person name="Ma J."/>
        </authorList>
    </citation>
    <scope>NUCLEOTIDE SEQUENCE [LARGE SCALE GENOMIC DNA]</scope>
    <source>
        <strain evidence="2">CGMCC 1.12376</strain>
    </source>
</reference>
<evidence type="ECO:0000313" key="2">
    <source>
        <dbReference type="Proteomes" id="UP001597221"/>
    </source>
</evidence>
<evidence type="ECO:0008006" key="3">
    <source>
        <dbReference type="Google" id="ProtNLM"/>
    </source>
</evidence>